<dbReference type="VEuPathDB" id="FungiDB:CH63R_11535"/>
<dbReference type="EMBL" id="LTAN01000008">
    <property type="protein sequence ID" value="OBR04832.1"/>
    <property type="molecule type" value="Genomic_DNA"/>
</dbReference>
<protein>
    <submittedName>
        <fullName evidence="1">Nuclear pore protein-like protein</fullName>
    </submittedName>
</protein>
<accession>A0A1B7XYK8</accession>
<keyword evidence="2" id="KW-1185">Reference proteome</keyword>
<gene>
    <name evidence="1" type="ORF">CH63R_11535</name>
</gene>
<dbReference type="RefSeq" id="XP_018153350.1">
    <property type="nucleotide sequence ID" value="XM_018306509.1"/>
</dbReference>
<name>A0A1B7XYK8_COLHI</name>
<dbReference type="Proteomes" id="UP000092177">
    <property type="component" value="Chromosome 8"/>
</dbReference>
<organism evidence="1 2">
    <name type="scientific">Colletotrichum higginsianum (strain IMI 349063)</name>
    <name type="common">Crucifer anthracnose fungus</name>
    <dbReference type="NCBI Taxonomy" id="759273"/>
    <lineage>
        <taxon>Eukaryota</taxon>
        <taxon>Fungi</taxon>
        <taxon>Dikarya</taxon>
        <taxon>Ascomycota</taxon>
        <taxon>Pezizomycotina</taxon>
        <taxon>Sordariomycetes</taxon>
        <taxon>Hypocreomycetidae</taxon>
        <taxon>Glomerellales</taxon>
        <taxon>Glomerellaceae</taxon>
        <taxon>Colletotrichum</taxon>
        <taxon>Colletotrichum destructivum species complex</taxon>
    </lineage>
</organism>
<dbReference type="AlphaFoldDB" id="A0A1B7XYK8"/>
<dbReference type="OrthoDB" id="5275938at2759"/>
<dbReference type="GeneID" id="28870616"/>
<proteinExistence type="predicted"/>
<reference evidence="2" key="1">
    <citation type="journal article" date="2017" name="BMC Genomics">
        <title>Gapless genome assembly of Colletotrichum higginsianum reveals chromosome structure and association of transposable elements with secondary metabolite gene clusters.</title>
        <authorList>
            <person name="Dallery J.-F."/>
            <person name="Lapalu N."/>
            <person name="Zampounis A."/>
            <person name="Pigne S."/>
            <person name="Luyten I."/>
            <person name="Amselem J."/>
            <person name="Wittenberg A.H.J."/>
            <person name="Zhou S."/>
            <person name="de Queiroz M.V."/>
            <person name="Robin G.P."/>
            <person name="Auger A."/>
            <person name="Hainaut M."/>
            <person name="Henrissat B."/>
            <person name="Kim K.-T."/>
            <person name="Lee Y.-H."/>
            <person name="Lespinet O."/>
            <person name="Schwartz D.C."/>
            <person name="Thon M.R."/>
            <person name="O'Connell R.J."/>
        </authorList>
    </citation>
    <scope>NUCLEOTIDE SEQUENCE [LARGE SCALE GENOMIC DNA]</scope>
    <source>
        <strain evidence="2">IMI 349063</strain>
    </source>
</reference>
<evidence type="ECO:0000313" key="1">
    <source>
        <dbReference type="EMBL" id="OBR04832.1"/>
    </source>
</evidence>
<evidence type="ECO:0000313" key="2">
    <source>
        <dbReference type="Proteomes" id="UP000092177"/>
    </source>
</evidence>
<comment type="caution">
    <text evidence="1">The sequence shown here is derived from an EMBL/GenBank/DDBJ whole genome shotgun (WGS) entry which is preliminary data.</text>
</comment>
<dbReference type="KEGG" id="chig:CH63R_11535"/>
<sequence length="408" mass="45770">MMEFDTLVLRPAAGVAGDDEYDSDMETEWIRTPSVDSLADEDEIQVDPNGDLLLHVGIDPSSGDTKSFRVCSSTLRRASPFWKRTLHETSPETDRFRDDGEWWACTPSLYACQYDKSAGLAMLLDIIHSRFHQVPEDPTLAEVYGTLCLASMYEMERVLQPWLAQWYGALKKAETSRDGRDLGMLACLAWTLGDERLFARTMVKIALTCVVDDEGRTRTADGVRLDDYIHDSLGSPVISESIRTLRNQLALDLPSHLNSLVSRLIDGKWLCVGISDIPITRDKKCDYVVLGSVFAGLVYVRGARTTEVAIGPGESVMDLLKSLKRVLSYVMCYEKHPECNPAERIADAMRKTVDEMDLPLSTECIQRMREQRQRFGLEQKDEGLPIVERGSEYWSCSSACMEIGSASP</sequence>